<evidence type="ECO:0000256" key="5">
    <source>
        <dbReference type="ARBA" id="ARBA00022970"/>
    </source>
</evidence>
<feature type="domain" description="Amino acid transporter transmembrane" evidence="10">
    <location>
        <begin position="153"/>
        <end position="539"/>
    </location>
</feature>
<feature type="transmembrane region" description="Helical" evidence="9">
    <location>
        <begin position="424"/>
        <end position="444"/>
    </location>
</feature>
<accession>A0A6A6XK58</accession>
<protein>
    <recommendedName>
        <fullName evidence="10">Amino acid transporter transmembrane domain-containing protein</fullName>
    </recommendedName>
</protein>
<comment type="similarity">
    <text evidence="2">Belongs to the amino acid/polyamine transporter 2 family.</text>
</comment>
<feature type="transmembrane region" description="Helical" evidence="9">
    <location>
        <begin position="465"/>
        <end position="481"/>
    </location>
</feature>
<evidence type="ECO:0000313" key="12">
    <source>
        <dbReference type="Proteomes" id="UP000799757"/>
    </source>
</evidence>
<evidence type="ECO:0000259" key="10">
    <source>
        <dbReference type="Pfam" id="PF01490"/>
    </source>
</evidence>
<name>A0A6A6XK58_9PLEO</name>
<dbReference type="PANTHER" id="PTHR22950">
    <property type="entry name" value="AMINO ACID TRANSPORTER"/>
    <property type="match status" value="1"/>
</dbReference>
<feature type="transmembrane region" description="Helical" evidence="9">
    <location>
        <begin position="382"/>
        <end position="404"/>
    </location>
</feature>
<dbReference type="GO" id="GO:0015179">
    <property type="term" value="F:L-amino acid transmembrane transporter activity"/>
    <property type="evidence" value="ECO:0007669"/>
    <property type="project" value="TreeGrafter"/>
</dbReference>
<feature type="transmembrane region" description="Helical" evidence="9">
    <location>
        <begin position="487"/>
        <end position="508"/>
    </location>
</feature>
<keyword evidence="3" id="KW-0813">Transport</keyword>
<feature type="transmembrane region" description="Helical" evidence="9">
    <location>
        <begin position="184"/>
        <end position="207"/>
    </location>
</feature>
<feature type="transmembrane region" description="Helical" evidence="9">
    <location>
        <begin position="520"/>
        <end position="538"/>
    </location>
</feature>
<feature type="region of interest" description="Disordered" evidence="8">
    <location>
        <begin position="1"/>
        <end position="99"/>
    </location>
</feature>
<dbReference type="Pfam" id="PF01490">
    <property type="entry name" value="Aa_trans"/>
    <property type="match status" value="1"/>
</dbReference>
<reference evidence="11" key="1">
    <citation type="journal article" date="2020" name="Stud. Mycol.">
        <title>101 Dothideomycetes genomes: a test case for predicting lifestyles and emergence of pathogens.</title>
        <authorList>
            <person name="Haridas S."/>
            <person name="Albert R."/>
            <person name="Binder M."/>
            <person name="Bloem J."/>
            <person name="Labutti K."/>
            <person name="Salamov A."/>
            <person name="Andreopoulos B."/>
            <person name="Baker S."/>
            <person name="Barry K."/>
            <person name="Bills G."/>
            <person name="Bluhm B."/>
            <person name="Cannon C."/>
            <person name="Castanera R."/>
            <person name="Culley D."/>
            <person name="Daum C."/>
            <person name="Ezra D."/>
            <person name="Gonzalez J."/>
            <person name="Henrissat B."/>
            <person name="Kuo A."/>
            <person name="Liang C."/>
            <person name="Lipzen A."/>
            <person name="Lutzoni F."/>
            <person name="Magnuson J."/>
            <person name="Mondo S."/>
            <person name="Nolan M."/>
            <person name="Ohm R."/>
            <person name="Pangilinan J."/>
            <person name="Park H.-J."/>
            <person name="Ramirez L."/>
            <person name="Alfaro M."/>
            <person name="Sun H."/>
            <person name="Tritt A."/>
            <person name="Yoshinaga Y."/>
            <person name="Zwiers L.-H."/>
            <person name="Turgeon B."/>
            <person name="Goodwin S."/>
            <person name="Spatafora J."/>
            <person name="Crous P."/>
            <person name="Grigoriev I."/>
        </authorList>
    </citation>
    <scope>NUCLEOTIDE SEQUENCE</scope>
    <source>
        <strain evidence="11">CBS 109.77</strain>
    </source>
</reference>
<evidence type="ECO:0000256" key="8">
    <source>
        <dbReference type="SAM" id="MobiDB-lite"/>
    </source>
</evidence>
<keyword evidence="12" id="KW-1185">Reference proteome</keyword>
<evidence type="ECO:0000313" key="11">
    <source>
        <dbReference type="EMBL" id="KAF2796792.1"/>
    </source>
</evidence>
<feature type="transmembrane region" description="Helical" evidence="9">
    <location>
        <begin position="306"/>
        <end position="326"/>
    </location>
</feature>
<keyword evidence="4 9" id="KW-0812">Transmembrane</keyword>
<feature type="transmembrane region" description="Helical" evidence="9">
    <location>
        <begin position="273"/>
        <end position="294"/>
    </location>
</feature>
<dbReference type="Proteomes" id="UP000799757">
    <property type="component" value="Unassembled WGS sequence"/>
</dbReference>
<evidence type="ECO:0000256" key="6">
    <source>
        <dbReference type="ARBA" id="ARBA00022989"/>
    </source>
</evidence>
<sequence length="555" mass="60022">MSESQKLLHEHPSSDSDSEPEREPPKAGPPRYLSPSPSSSRATSASPAPPGGRPNGAHTKRVSSFARPRGDGAPRTPNRVRFEEDPVRSSLNGGAPDAEWIELDGDDYMAANGHGEGQERVQRLPLLTGIEAPSVTVAEEFHPEDHLESARPRSGMRSAFMNMANSIIGAGIIGQPYAFRNAGLITGTVLLIGLTITVDWTIRLIVINSKLSGANSFQATVEHCFGRPGLVAISLAQWLFAFGGMVAFCVIVGDTIPRVLDALFPSLADMSFLWLLTNRKAIIILLILGVSYPLSLYRDIAKLAKASGLALVSMIIIIVTVITQSFRVPPESRGQLRGSILIRSGIFEAIGVISFAFVCHHNSLLIYGSLRKPTIDRFSRVTHYSTSISLVACLVMALSGYLTFGDKTLGNVLNNFPNDNVMVNIARLCFGLNMLTTLPLEAFVCREVMNNYWFPDEPYHPNRHVIFTTALVVSAMMLSLMTCDLGIVFELFGATSACALAYILPPLCYIKLTKRSGKTYLAMAVVAFGCAVMAISVVRTAAKIASGEESQAQCG</sequence>
<dbReference type="EMBL" id="MU001822">
    <property type="protein sequence ID" value="KAF2796792.1"/>
    <property type="molecule type" value="Genomic_DNA"/>
</dbReference>
<dbReference type="GO" id="GO:0016020">
    <property type="term" value="C:membrane"/>
    <property type="evidence" value="ECO:0007669"/>
    <property type="project" value="UniProtKB-SubCell"/>
</dbReference>
<evidence type="ECO:0000256" key="4">
    <source>
        <dbReference type="ARBA" id="ARBA00022692"/>
    </source>
</evidence>
<keyword evidence="5" id="KW-0029">Amino-acid transport</keyword>
<proteinExistence type="inferred from homology"/>
<comment type="subcellular location">
    <subcellularLocation>
        <location evidence="1">Membrane</location>
        <topology evidence="1">Multi-pass membrane protein</topology>
    </subcellularLocation>
</comment>
<keyword evidence="6 9" id="KW-1133">Transmembrane helix</keyword>
<evidence type="ECO:0000256" key="9">
    <source>
        <dbReference type="SAM" id="Phobius"/>
    </source>
</evidence>
<gene>
    <name evidence="11" type="ORF">K505DRAFT_323051</name>
</gene>
<feature type="transmembrane region" description="Helical" evidence="9">
    <location>
        <begin position="228"/>
        <end position="253"/>
    </location>
</feature>
<evidence type="ECO:0000256" key="2">
    <source>
        <dbReference type="ARBA" id="ARBA00008066"/>
    </source>
</evidence>
<dbReference type="OrthoDB" id="28208at2759"/>
<feature type="compositionally biased region" description="Basic and acidic residues" evidence="8">
    <location>
        <begin position="1"/>
        <end position="25"/>
    </location>
</feature>
<feature type="transmembrane region" description="Helical" evidence="9">
    <location>
        <begin position="346"/>
        <end position="370"/>
    </location>
</feature>
<keyword evidence="7 9" id="KW-0472">Membrane</keyword>
<feature type="transmembrane region" description="Helical" evidence="9">
    <location>
        <begin position="159"/>
        <end position="178"/>
    </location>
</feature>
<evidence type="ECO:0000256" key="1">
    <source>
        <dbReference type="ARBA" id="ARBA00004141"/>
    </source>
</evidence>
<feature type="compositionally biased region" description="Low complexity" evidence="8">
    <location>
        <begin position="29"/>
        <end position="46"/>
    </location>
</feature>
<organism evidence="11 12">
    <name type="scientific">Melanomma pulvis-pyrius CBS 109.77</name>
    <dbReference type="NCBI Taxonomy" id="1314802"/>
    <lineage>
        <taxon>Eukaryota</taxon>
        <taxon>Fungi</taxon>
        <taxon>Dikarya</taxon>
        <taxon>Ascomycota</taxon>
        <taxon>Pezizomycotina</taxon>
        <taxon>Dothideomycetes</taxon>
        <taxon>Pleosporomycetidae</taxon>
        <taxon>Pleosporales</taxon>
        <taxon>Melanommataceae</taxon>
        <taxon>Melanomma</taxon>
    </lineage>
</organism>
<evidence type="ECO:0000256" key="7">
    <source>
        <dbReference type="ARBA" id="ARBA00023136"/>
    </source>
</evidence>
<evidence type="ECO:0000256" key="3">
    <source>
        <dbReference type="ARBA" id="ARBA00022448"/>
    </source>
</evidence>
<dbReference type="InterPro" id="IPR013057">
    <property type="entry name" value="AA_transpt_TM"/>
</dbReference>
<dbReference type="GO" id="GO:0005783">
    <property type="term" value="C:endoplasmic reticulum"/>
    <property type="evidence" value="ECO:0007669"/>
    <property type="project" value="TreeGrafter"/>
</dbReference>
<dbReference type="PANTHER" id="PTHR22950:SF458">
    <property type="entry name" value="SODIUM-COUPLED NEUTRAL AMINO ACID TRANSPORTER 11-RELATED"/>
    <property type="match status" value="1"/>
</dbReference>
<dbReference type="AlphaFoldDB" id="A0A6A6XK58"/>